<evidence type="ECO:0000259" key="1">
    <source>
        <dbReference type="Pfam" id="PF04965"/>
    </source>
</evidence>
<dbReference type="InterPro" id="IPR007048">
    <property type="entry name" value="IraD/Gp25-like"/>
</dbReference>
<reference evidence="2" key="1">
    <citation type="submission" date="2020-09" db="EMBL/GenBank/DDBJ databases">
        <authorList>
            <person name="Kim M.K."/>
        </authorList>
    </citation>
    <scope>NUCLEOTIDE SEQUENCE</scope>
    <source>
        <strain evidence="2">BT704</strain>
    </source>
</reference>
<protein>
    <submittedName>
        <fullName evidence="2">GPW/gp25 family protein</fullName>
    </submittedName>
</protein>
<dbReference type="Gene3D" id="3.10.450.40">
    <property type="match status" value="1"/>
</dbReference>
<evidence type="ECO:0000313" key="3">
    <source>
        <dbReference type="Proteomes" id="UP000653797"/>
    </source>
</evidence>
<organism evidence="2 3">
    <name type="scientific">Spirosoma validum</name>
    <dbReference type="NCBI Taxonomy" id="2771355"/>
    <lineage>
        <taxon>Bacteria</taxon>
        <taxon>Pseudomonadati</taxon>
        <taxon>Bacteroidota</taxon>
        <taxon>Cytophagia</taxon>
        <taxon>Cytophagales</taxon>
        <taxon>Cytophagaceae</taxon>
        <taxon>Spirosoma</taxon>
    </lineage>
</organism>
<proteinExistence type="predicted"/>
<evidence type="ECO:0000313" key="2">
    <source>
        <dbReference type="EMBL" id="MBD2753195.1"/>
    </source>
</evidence>
<dbReference type="Pfam" id="PF04965">
    <property type="entry name" value="GPW_gp25"/>
    <property type="match status" value="1"/>
</dbReference>
<name>A0A927B0J6_9BACT</name>
<accession>A0A927B0J6</accession>
<dbReference type="EMBL" id="JACXAA010000003">
    <property type="protein sequence ID" value="MBD2753195.1"/>
    <property type="molecule type" value="Genomic_DNA"/>
</dbReference>
<comment type="caution">
    <text evidence="2">The sequence shown here is derived from an EMBL/GenBank/DDBJ whole genome shotgun (WGS) entry which is preliminary data.</text>
</comment>
<dbReference type="AlphaFoldDB" id="A0A927B0J6"/>
<dbReference type="Proteomes" id="UP000653797">
    <property type="component" value="Unassembled WGS sequence"/>
</dbReference>
<feature type="domain" description="IraD/Gp25-like" evidence="1">
    <location>
        <begin position="33"/>
        <end position="126"/>
    </location>
</feature>
<sequence>MQQDSDKFLGRGWAFPPTFHRSDFGTSGADMVDAREDIEQSLQILLSTSLGERIMRPDYGCNLTDFQFEPMNASVVGYIRDMVSTAMIYNEPRIRVERVEVNQPIGQPALDGKLLIEVDYTIRTTNSRFNFVYDFYITEGINS</sequence>
<dbReference type="RefSeq" id="WP_191038825.1">
    <property type="nucleotide sequence ID" value="NZ_JACXAA010000003.1"/>
</dbReference>
<gene>
    <name evidence="2" type="ORF">IC230_09875</name>
</gene>
<keyword evidence="3" id="KW-1185">Reference proteome</keyword>
<dbReference type="SUPFAM" id="SSF160719">
    <property type="entry name" value="gpW/gp25-like"/>
    <property type="match status" value="1"/>
</dbReference>